<dbReference type="Proteomes" id="UP001066276">
    <property type="component" value="Chromosome 6"/>
</dbReference>
<organism evidence="1 2">
    <name type="scientific">Pleurodeles waltl</name>
    <name type="common">Iberian ribbed newt</name>
    <dbReference type="NCBI Taxonomy" id="8319"/>
    <lineage>
        <taxon>Eukaryota</taxon>
        <taxon>Metazoa</taxon>
        <taxon>Chordata</taxon>
        <taxon>Craniata</taxon>
        <taxon>Vertebrata</taxon>
        <taxon>Euteleostomi</taxon>
        <taxon>Amphibia</taxon>
        <taxon>Batrachia</taxon>
        <taxon>Caudata</taxon>
        <taxon>Salamandroidea</taxon>
        <taxon>Salamandridae</taxon>
        <taxon>Pleurodelinae</taxon>
        <taxon>Pleurodeles</taxon>
    </lineage>
</organism>
<evidence type="ECO:0000313" key="2">
    <source>
        <dbReference type="Proteomes" id="UP001066276"/>
    </source>
</evidence>
<dbReference type="EMBL" id="JANPWB010000010">
    <property type="protein sequence ID" value="KAJ1144993.1"/>
    <property type="molecule type" value="Genomic_DNA"/>
</dbReference>
<gene>
    <name evidence="1" type="ORF">NDU88_011285</name>
</gene>
<dbReference type="AlphaFoldDB" id="A0AAV7R2L8"/>
<comment type="caution">
    <text evidence="1">The sequence shown here is derived from an EMBL/GenBank/DDBJ whole genome shotgun (WGS) entry which is preliminary data.</text>
</comment>
<accession>A0AAV7R2L8</accession>
<name>A0AAV7R2L8_PLEWA</name>
<proteinExistence type="predicted"/>
<sequence length="173" mass="19500">MEPAVHLVGGENDSFENECSPKAAIFYQALPVSKPNKNMCQIDSRCDEVVSQWSKPRVAKKVLQEIGGMGGMGLRNIQIRFAAALLCKAFECSRHPDKREMRVPMEMHLLGRPPWDKLSLPKHARPKVTYISEITSRLYSGSGRVTVFRMEIGGLIPRTNNYTIYSVQEGFKT</sequence>
<evidence type="ECO:0000313" key="1">
    <source>
        <dbReference type="EMBL" id="KAJ1144993.1"/>
    </source>
</evidence>
<reference evidence="1" key="1">
    <citation type="journal article" date="2022" name="bioRxiv">
        <title>Sequencing and chromosome-scale assembly of the giantPleurodeles waltlgenome.</title>
        <authorList>
            <person name="Brown T."/>
            <person name="Elewa A."/>
            <person name="Iarovenko S."/>
            <person name="Subramanian E."/>
            <person name="Araus A.J."/>
            <person name="Petzold A."/>
            <person name="Susuki M."/>
            <person name="Suzuki K.-i.T."/>
            <person name="Hayashi T."/>
            <person name="Toyoda A."/>
            <person name="Oliveira C."/>
            <person name="Osipova E."/>
            <person name="Leigh N.D."/>
            <person name="Simon A."/>
            <person name="Yun M.H."/>
        </authorList>
    </citation>
    <scope>NUCLEOTIDE SEQUENCE</scope>
    <source>
        <strain evidence="1">20211129_DDA</strain>
        <tissue evidence="1">Liver</tissue>
    </source>
</reference>
<protein>
    <submittedName>
        <fullName evidence="1">Uncharacterized protein</fullName>
    </submittedName>
</protein>
<keyword evidence="2" id="KW-1185">Reference proteome</keyword>